<name>A0A9W6ACU4_ASPNG</name>
<evidence type="ECO:0000313" key="2">
    <source>
        <dbReference type="EMBL" id="GLA55969.1"/>
    </source>
</evidence>
<sequence>MPPFIDLEPYKAEIISLFHQNQSTSDISSTIEAKYHVRVRERTIKSRLSGWELASAIVQLPLTLLYTAGSRSCSLSDASLMQRFYVLYGMKATQSLHEHFDESVRSKASSDEQMIL</sequence>
<proteinExistence type="predicted"/>
<dbReference type="Proteomes" id="UP001144191">
    <property type="component" value="Unassembled WGS sequence"/>
</dbReference>
<dbReference type="EMBL" id="BRPB01000188">
    <property type="protein sequence ID" value="GLA55969.1"/>
    <property type="molecule type" value="Genomic_DNA"/>
</dbReference>
<dbReference type="Pfam" id="PF14420">
    <property type="entry name" value="Clr5"/>
    <property type="match status" value="1"/>
</dbReference>
<gene>
    <name evidence="2" type="ORF">AnigIFM63604_003317</name>
</gene>
<feature type="non-terminal residue" evidence="2">
    <location>
        <position position="116"/>
    </location>
</feature>
<comment type="caution">
    <text evidence="2">The sequence shown here is derived from an EMBL/GenBank/DDBJ whole genome shotgun (WGS) entry which is preliminary data.</text>
</comment>
<evidence type="ECO:0000313" key="3">
    <source>
        <dbReference type="Proteomes" id="UP001144191"/>
    </source>
</evidence>
<feature type="domain" description="Clr5" evidence="1">
    <location>
        <begin position="6"/>
        <end position="53"/>
    </location>
</feature>
<protein>
    <recommendedName>
        <fullName evidence="1">Clr5 domain-containing protein</fullName>
    </recommendedName>
</protein>
<organism evidence="2 3">
    <name type="scientific">Aspergillus niger</name>
    <dbReference type="NCBI Taxonomy" id="5061"/>
    <lineage>
        <taxon>Eukaryota</taxon>
        <taxon>Fungi</taxon>
        <taxon>Dikarya</taxon>
        <taxon>Ascomycota</taxon>
        <taxon>Pezizomycotina</taxon>
        <taxon>Eurotiomycetes</taxon>
        <taxon>Eurotiomycetidae</taxon>
        <taxon>Eurotiales</taxon>
        <taxon>Aspergillaceae</taxon>
        <taxon>Aspergillus</taxon>
        <taxon>Aspergillus subgen. Circumdati</taxon>
    </lineage>
</organism>
<dbReference type="AlphaFoldDB" id="A0A9W6ACU4"/>
<dbReference type="InterPro" id="IPR025676">
    <property type="entry name" value="Clr5_dom"/>
</dbReference>
<reference evidence="2" key="1">
    <citation type="submission" date="2022-07" db="EMBL/GenBank/DDBJ databases">
        <title>Taxonomy of Aspergillus series Nigri: significant species reduction supported by multi-species coalescent approaches.</title>
        <authorList>
            <person name="Bian C."/>
            <person name="Kusuya Y."/>
            <person name="Sklenar F."/>
            <person name="D'hooge E."/>
            <person name="Yaguchi T."/>
            <person name="Takahashi H."/>
            <person name="Hubka V."/>
        </authorList>
    </citation>
    <scope>NUCLEOTIDE SEQUENCE</scope>
    <source>
        <strain evidence="2">IFM 63604</strain>
    </source>
</reference>
<accession>A0A9W6ACU4</accession>
<evidence type="ECO:0000259" key="1">
    <source>
        <dbReference type="Pfam" id="PF14420"/>
    </source>
</evidence>